<dbReference type="GO" id="GO:0003735">
    <property type="term" value="F:structural constituent of ribosome"/>
    <property type="evidence" value="ECO:0007669"/>
    <property type="project" value="TreeGrafter"/>
</dbReference>
<sequence length="833" mass="92178">MLRLHQRRFQHTAAKLARTAASSISHLDQPTKLKFAHRSVPDTFGQLVSDAERSLLTDSGEHDTARVIELHDILDHTNRHRDERHARARHDHHSISDLSPGQQARLDPRTAAGKSIGGKMLTMRPELADTINTDLLAHYDPQKIRATAAKYYVSLQEGRPHTPTVMPIDIDAHVAGVFLQNYASVYNVLSEARARMGRRTWRPRRILDVGYGPATGMVAFNELFEREMKTEGYRPDASNAAIIGHPYMLKRARTILSAQTGEDFYEPENRINTKIQGYLPSVEDMKSADHKYDLIIATHQLYRGAHNFPASVDDHASYLLKMLAPDGVLILVERGDPNGFEAVARARQIMIRPEDYAHSATREPRLWKGGRHINDVSAAAAAAANKQTKPVATEDLDDMDLPPELLAEFSIEEEITPASDATVAKEDATAPAVAAGIHLEVLGPCTHHGKCPLQLGPTARVRDTAGTFGWCKFAQLVQRPRFSTELKKGVFLATKWSAEDSGRGENGRGLAGKGRPFGRSSETSSFSYLMVKRSEAPAKPETTQASTTEASIKKSKESGNKETHHGSNENSHKDDSVALESDINNTARILRPPMKRDGHVLIEVCASSSAQIEQWIVPKSYSKQAYYDARKASGGDMWRLGAKTRMPRETNSDKLSRLEEKQAAARKKDQKRAKKMANTSAKTGETAANGNTEMGADAAAENAKTKAANIDEMVSDAWASRNSRSAANAEDADGANDDDFLDFDPALSHLHTNTRYGAGGARAGRRKVRTTLRGHDPDPLDPDADNFPLEQYFEEIAEVERNSAQYRSYEKKLRRGGSNATERKNKSRRKAFF</sequence>
<dbReference type="InterPro" id="IPR052571">
    <property type="entry name" value="Mt_RNA_Methyltransferase"/>
</dbReference>
<dbReference type="InterPro" id="IPR029063">
    <property type="entry name" value="SAM-dependent_MTases_sf"/>
</dbReference>
<protein>
    <recommendedName>
        <fullName evidence="11">Rsm22-domain-containing protein</fullName>
    </recommendedName>
</protein>
<reference evidence="9" key="2">
    <citation type="submission" date="2020-01" db="EMBL/GenBank/DDBJ databases">
        <authorList>
            <person name="Perkins V."/>
            <person name="Lessard M.-H."/>
            <person name="Dugat-Bony E."/>
            <person name="Frenette M."/>
            <person name="Labrie S."/>
        </authorList>
    </citation>
    <scope>NUCLEOTIDE SEQUENCE</scope>
    <source>
        <strain evidence="9">LMA-70</strain>
    </source>
</reference>
<dbReference type="EMBL" id="QQZK01000068">
    <property type="protein sequence ID" value="KAF5098805.1"/>
    <property type="molecule type" value="Genomic_DNA"/>
</dbReference>
<keyword evidence="5" id="KW-0411">Iron-sulfur</keyword>
<evidence type="ECO:0000313" key="10">
    <source>
        <dbReference type="Proteomes" id="UP000750522"/>
    </source>
</evidence>
<comment type="subcellular location">
    <subcellularLocation>
        <location evidence="1">Mitochondrion</location>
    </subcellularLocation>
</comment>
<organism evidence="9 10">
    <name type="scientific">Geotrichum candidum</name>
    <name type="common">Oospora lactis</name>
    <name type="synonym">Dipodascus geotrichum</name>
    <dbReference type="NCBI Taxonomy" id="1173061"/>
    <lineage>
        <taxon>Eukaryota</taxon>
        <taxon>Fungi</taxon>
        <taxon>Dikarya</taxon>
        <taxon>Ascomycota</taxon>
        <taxon>Saccharomycotina</taxon>
        <taxon>Dipodascomycetes</taxon>
        <taxon>Dipodascales</taxon>
        <taxon>Dipodascaceae</taxon>
        <taxon>Geotrichum</taxon>
    </lineage>
</organism>
<comment type="function">
    <text evidence="7">Mitochondrial ribosome (mitoribosome) assembly factor. Binds at the interface of the head and body domains of the mitochondrial small ribosomal subunit (mt-SSU), occluding the mRNA channel and preventing compaction of the head domain towards the body. Probable inactive methyltransferase: retains the characteristic folding and ability to bind S-adenosyl-L-methionine, but it probably lost its methyltransferase activity.</text>
</comment>
<feature type="compositionally biased region" description="Basic and acidic residues" evidence="8">
    <location>
        <begin position="646"/>
        <end position="667"/>
    </location>
</feature>
<dbReference type="PANTHER" id="PTHR13184">
    <property type="entry name" value="37S RIBOSOMAL PROTEIN S22"/>
    <property type="match status" value="1"/>
</dbReference>
<dbReference type="Gene3D" id="3.40.50.150">
    <property type="entry name" value="Vaccinia Virus protein VP39"/>
    <property type="match status" value="1"/>
</dbReference>
<comment type="caution">
    <text evidence="9">The sequence shown here is derived from an EMBL/GenBank/DDBJ whole genome shotgun (WGS) entry which is preliminary data.</text>
</comment>
<feature type="compositionally biased region" description="Polar residues" evidence="8">
    <location>
        <begin position="541"/>
        <end position="550"/>
    </location>
</feature>
<evidence type="ECO:0000256" key="3">
    <source>
        <dbReference type="ARBA" id="ARBA00022946"/>
    </source>
</evidence>
<dbReference type="PIRSF" id="PIRSF007797">
    <property type="entry name" value="RSM22"/>
    <property type="match status" value="1"/>
</dbReference>
<feature type="compositionally biased region" description="Polar residues" evidence="8">
    <location>
        <begin position="677"/>
        <end position="692"/>
    </location>
</feature>
<feature type="region of interest" description="Disordered" evidence="8">
    <location>
        <begin position="646"/>
        <end position="694"/>
    </location>
</feature>
<keyword evidence="3" id="KW-0809">Transit peptide</keyword>
<dbReference type="GO" id="GO:0005763">
    <property type="term" value="C:mitochondrial small ribosomal subunit"/>
    <property type="evidence" value="ECO:0007669"/>
    <property type="project" value="TreeGrafter"/>
</dbReference>
<feature type="region of interest" description="Disordered" evidence="8">
    <location>
        <begin position="81"/>
        <end position="106"/>
    </location>
</feature>
<keyword evidence="4" id="KW-0408">Iron</keyword>
<accession>A0A9P5G467</accession>
<dbReference type="InterPro" id="IPR015324">
    <property type="entry name" value="Ribosomal_Rsm22-like"/>
</dbReference>
<evidence type="ECO:0000256" key="2">
    <source>
        <dbReference type="ARBA" id="ARBA00022723"/>
    </source>
</evidence>
<evidence type="ECO:0000256" key="4">
    <source>
        <dbReference type="ARBA" id="ARBA00023004"/>
    </source>
</evidence>
<reference evidence="9" key="1">
    <citation type="journal article" date="2020" name="Front. Microbiol.">
        <title>Phenotypic and Genetic Characterization of the Cheese Ripening Yeast Geotrichum candidum.</title>
        <authorList>
            <person name="Perkins V."/>
            <person name="Vignola S."/>
            <person name="Lessard M.H."/>
            <person name="Plante P.L."/>
            <person name="Corbeil J."/>
            <person name="Dugat-Bony E."/>
            <person name="Frenette M."/>
            <person name="Labrie S."/>
        </authorList>
    </citation>
    <scope>NUCLEOTIDE SEQUENCE</scope>
    <source>
        <strain evidence="9">LMA-70</strain>
    </source>
</reference>
<dbReference type="GO" id="GO:0008168">
    <property type="term" value="F:methyltransferase activity"/>
    <property type="evidence" value="ECO:0007669"/>
    <property type="project" value="InterPro"/>
</dbReference>
<evidence type="ECO:0000256" key="8">
    <source>
        <dbReference type="SAM" id="MobiDB-lite"/>
    </source>
</evidence>
<evidence type="ECO:0000313" key="9">
    <source>
        <dbReference type="EMBL" id="KAF5098805.1"/>
    </source>
</evidence>
<dbReference type="GO" id="GO:0051536">
    <property type="term" value="F:iron-sulfur cluster binding"/>
    <property type="evidence" value="ECO:0007669"/>
    <property type="project" value="UniProtKB-KW"/>
</dbReference>
<dbReference type="Pfam" id="PF09243">
    <property type="entry name" value="Rsm22"/>
    <property type="match status" value="2"/>
</dbReference>
<feature type="region of interest" description="Disordered" evidence="8">
    <location>
        <begin position="499"/>
        <end position="522"/>
    </location>
</feature>
<proteinExistence type="predicted"/>
<evidence type="ECO:0000256" key="5">
    <source>
        <dbReference type="ARBA" id="ARBA00023014"/>
    </source>
</evidence>
<dbReference type="Proteomes" id="UP000750522">
    <property type="component" value="Unassembled WGS sequence"/>
</dbReference>
<dbReference type="PANTHER" id="PTHR13184:SF5">
    <property type="entry name" value="METHYLTRANSFERASE-LIKE PROTEIN 17, MITOCHONDRIAL"/>
    <property type="match status" value="1"/>
</dbReference>
<feature type="region of interest" description="Disordered" evidence="8">
    <location>
        <begin position="534"/>
        <end position="577"/>
    </location>
</feature>
<dbReference type="AlphaFoldDB" id="A0A9P5G467"/>
<keyword evidence="2" id="KW-0479">Metal-binding</keyword>
<evidence type="ECO:0000256" key="7">
    <source>
        <dbReference type="ARBA" id="ARBA00045681"/>
    </source>
</evidence>
<evidence type="ECO:0000256" key="1">
    <source>
        <dbReference type="ARBA" id="ARBA00004173"/>
    </source>
</evidence>
<evidence type="ECO:0000256" key="6">
    <source>
        <dbReference type="ARBA" id="ARBA00023128"/>
    </source>
</evidence>
<evidence type="ECO:0008006" key="11">
    <source>
        <dbReference type="Google" id="ProtNLM"/>
    </source>
</evidence>
<dbReference type="GO" id="GO:0046872">
    <property type="term" value="F:metal ion binding"/>
    <property type="evidence" value="ECO:0007669"/>
    <property type="project" value="UniProtKB-KW"/>
</dbReference>
<gene>
    <name evidence="9" type="ORF">DV451_003243</name>
</gene>
<dbReference type="GO" id="GO:0006412">
    <property type="term" value="P:translation"/>
    <property type="evidence" value="ECO:0007669"/>
    <property type="project" value="InterPro"/>
</dbReference>
<name>A0A9P5G467_GEOCN</name>
<dbReference type="SUPFAM" id="SSF53335">
    <property type="entry name" value="S-adenosyl-L-methionine-dependent methyltransferases"/>
    <property type="match status" value="1"/>
</dbReference>
<keyword evidence="6" id="KW-0496">Mitochondrion</keyword>
<feature type="region of interest" description="Disordered" evidence="8">
    <location>
        <begin position="804"/>
        <end position="833"/>
    </location>
</feature>
<dbReference type="InterPro" id="IPR016522">
    <property type="entry name" value="RSM22_mit_bud"/>
</dbReference>
<feature type="compositionally biased region" description="Basic and acidic residues" evidence="8">
    <location>
        <begin position="551"/>
        <end position="576"/>
    </location>
</feature>